<sequence>MTDPERTTDQRAATVVVDAANCVGSVPDGWWRDRAAATRRLRDSLSSDALRHDLQLAATPALVLVVEGRARGVQSTPTVQVVHAPGIGDDMIVKVVEQRAAQGESIVVVTADRELRTRVTALGARTVGPRVVRPS</sequence>
<evidence type="ECO:0000313" key="1">
    <source>
        <dbReference type="EMBL" id="MFC5299336.1"/>
    </source>
</evidence>
<dbReference type="EMBL" id="JBHSLN010000087">
    <property type="protein sequence ID" value="MFC5299336.1"/>
    <property type="molecule type" value="Genomic_DNA"/>
</dbReference>
<dbReference type="GeneID" id="303296989"/>
<reference evidence="2" key="1">
    <citation type="journal article" date="2019" name="Int. J. Syst. Evol. Microbiol.">
        <title>The Global Catalogue of Microorganisms (GCM) 10K type strain sequencing project: providing services to taxonomists for standard genome sequencing and annotation.</title>
        <authorList>
            <consortium name="The Broad Institute Genomics Platform"/>
            <consortium name="The Broad Institute Genome Sequencing Center for Infectious Disease"/>
            <person name="Wu L."/>
            <person name="Ma J."/>
        </authorList>
    </citation>
    <scope>NUCLEOTIDE SEQUENCE [LARGE SCALE GENOMIC DNA]</scope>
    <source>
        <strain evidence="2">CGMCC 1.16455</strain>
    </source>
</reference>
<name>A0ABW0FK47_9MICO</name>
<protein>
    <recommendedName>
        <fullName evidence="3">NTP pyrophosphohydrolase</fullName>
    </recommendedName>
</protein>
<dbReference type="RefSeq" id="WP_193119255.1">
    <property type="nucleotide sequence ID" value="NZ_BAAAIR010000033.1"/>
</dbReference>
<proteinExistence type="predicted"/>
<evidence type="ECO:0000313" key="2">
    <source>
        <dbReference type="Proteomes" id="UP001595937"/>
    </source>
</evidence>
<organism evidence="1 2">
    <name type="scientific">Brachybacterium tyrofermentans</name>
    <dbReference type="NCBI Taxonomy" id="47848"/>
    <lineage>
        <taxon>Bacteria</taxon>
        <taxon>Bacillati</taxon>
        <taxon>Actinomycetota</taxon>
        <taxon>Actinomycetes</taxon>
        <taxon>Micrococcales</taxon>
        <taxon>Dermabacteraceae</taxon>
        <taxon>Brachybacterium</taxon>
    </lineage>
</organism>
<keyword evidence="2" id="KW-1185">Reference proteome</keyword>
<dbReference type="Proteomes" id="UP001595937">
    <property type="component" value="Unassembled WGS sequence"/>
</dbReference>
<comment type="caution">
    <text evidence="1">The sequence shown here is derived from an EMBL/GenBank/DDBJ whole genome shotgun (WGS) entry which is preliminary data.</text>
</comment>
<gene>
    <name evidence="1" type="ORF">ACFPK8_17605</name>
</gene>
<evidence type="ECO:0008006" key="3">
    <source>
        <dbReference type="Google" id="ProtNLM"/>
    </source>
</evidence>
<accession>A0ABW0FK47</accession>